<reference evidence="1 2" key="1">
    <citation type="journal article" date="2020" name="ISME J.">
        <title>Uncovering the hidden diversity of litter-decomposition mechanisms in mushroom-forming fungi.</title>
        <authorList>
            <person name="Floudas D."/>
            <person name="Bentzer J."/>
            <person name="Ahren D."/>
            <person name="Johansson T."/>
            <person name="Persson P."/>
            <person name="Tunlid A."/>
        </authorList>
    </citation>
    <scope>NUCLEOTIDE SEQUENCE [LARGE SCALE GENOMIC DNA]</scope>
    <source>
        <strain evidence="1 2">CBS 175.51</strain>
    </source>
</reference>
<gene>
    <name evidence="1" type="ORF">D9611_009880</name>
</gene>
<name>A0A8H5CE50_9AGAR</name>
<evidence type="ECO:0000313" key="2">
    <source>
        <dbReference type="Proteomes" id="UP000541558"/>
    </source>
</evidence>
<dbReference type="Proteomes" id="UP000541558">
    <property type="component" value="Unassembled WGS sequence"/>
</dbReference>
<dbReference type="OrthoDB" id="8954335at2759"/>
<organism evidence="1 2">
    <name type="scientific">Ephemerocybe angulata</name>
    <dbReference type="NCBI Taxonomy" id="980116"/>
    <lineage>
        <taxon>Eukaryota</taxon>
        <taxon>Fungi</taxon>
        <taxon>Dikarya</taxon>
        <taxon>Basidiomycota</taxon>
        <taxon>Agaricomycotina</taxon>
        <taxon>Agaricomycetes</taxon>
        <taxon>Agaricomycetidae</taxon>
        <taxon>Agaricales</taxon>
        <taxon>Agaricineae</taxon>
        <taxon>Psathyrellaceae</taxon>
        <taxon>Ephemerocybe</taxon>
    </lineage>
</organism>
<evidence type="ECO:0000313" key="1">
    <source>
        <dbReference type="EMBL" id="KAF5339406.1"/>
    </source>
</evidence>
<sequence length="599" mass="66692">MPKRRPQTKEGKDIKKFFKGAAREVQPGDVFIPSREEHSTDNVSCGYAYLTDISKFINNLLGPDAPRKAAVSDGFDSCTRTCSMYFLDGPFARTESYNRVKGRIILVDTPGFDDSSMSEWEALDEVRLSILSLYKMNIEVAGVIYMMPIFPLRATHTDQDNLASFQDLYGGNDFLRVAFVTTRWDIGGRGATPTPKEFEERCEREQQLRAVLGGARRDAHNALLLRLADNAGSAWAVVDAIIQRFARSQPEQGIRLSYLEKLKDERKGRHSRSSVISDAILWLPGRPLQSDTSNMPKSSPQPQLPLMNLEGSKDDIVIPIMGPTGVGKSTIISNVLAHLGSPQHIPTSDGFQSCTSTLAAYSAALPPHVTQQYSLAEGRRLVLLDTPGFDNTETSDTEILRRIAQWLTVSYNADMKVGGIVYIYPIYPGRITRSDCANIKIFRKICGPGGLEKVILATTRWDICPKDTADSREREISANFWSDKSHPGPRNPEMARLGSSAESAWGVVSTILERMEKEGVVLALQRQLVDRGQILQQTDAARELRAKIMQLLEDADPRTGDSGRRQRIDTLAREAKELKIPLTKRIQSFFGQVSSRGVR</sequence>
<accession>A0A8H5CE50</accession>
<proteinExistence type="predicted"/>
<dbReference type="InterPro" id="IPR027417">
    <property type="entry name" value="P-loop_NTPase"/>
</dbReference>
<dbReference type="AlphaFoldDB" id="A0A8H5CE50"/>
<keyword evidence="2" id="KW-1185">Reference proteome</keyword>
<evidence type="ECO:0008006" key="3">
    <source>
        <dbReference type="Google" id="ProtNLM"/>
    </source>
</evidence>
<dbReference type="EMBL" id="JAACJK010000008">
    <property type="protein sequence ID" value="KAF5339406.1"/>
    <property type="molecule type" value="Genomic_DNA"/>
</dbReference>
<comment type="caution">
    <text evidence="1">The sequence shown here is derived from an EMBL/GenBank/DDBJ whole genome shotgun (WGS) entry which is preliminary data.</text>
</comment>
<protein>
    <recommendedName>
        <fullName evidence="3">G domain-containing protein</fullName>
    </recommendedName>
</protein>
<dbReference type="Gene3D" id="3.40.50.300">
    <property type="entry name" value="P-loop containing nucleotide triphosphate hydrolases"/>
    <property type="match status" value="2"/>
</dbReference>
<dbReference type="SUPFAM" id="SSF52540">
    <property type="entry name" value="P-loop containing nucleoside triphosphate hydrolases"/>
    <property type="match status" value="3"/>
</dbReference>